<evidence type="ECO:0000313" key="1">
    <source>
        <dbReference type="EMBL" id="AJE83638.1"/>
    </source>
</evidence>
<dbReference type="EMBL" id="CP010519">
    <property type="protein sequence ID" value="AJE83638.1"/>
    <property type="molecule type" value="Genomic_DNA"/>
</dbReference>
<evidence type="ECO:0000313" key="2">
    <source>
        <dbReference type="Proteomes" id="UP000031523"/>
    </source>
</evidence>
<reference evidence="1 2" key="1">
    <citation type="submission" date="2015-01" db="EMBL/GenBank/DDBJ databases">
        <title>Enhanced salinomycin production by adjusting the supply of polyketide extender units in Streptomyce albus DSM 41398.</title>
        <authorList>
            <person name="Lu C."/>
        </authorList>
    </citation>
    <scope>NUCLEOTIDE SEQUENCE [LARGE SCALE GENOMIC DNA]</scope>
    <source>
        <strain evidence="2">ATCC 21838 / DSM 41398 / FERM P-419 / JCM 4703 / NBRC 107858</strain>
    </source>
</reference>
<keyword evidence="2" id="KW-1185">Reference proteome</keyword>
<proteinExistence type="predicted"/>
<name>A0A0B5EME0_STRA4</name>
<protein>
    <submittedName>
        <fullName evidence="1">Uncharacterized protein</fullName>
    </submittedName>
</protein>
<accession>A0A0B5EME0</accession>
<organism evidence="1 2">
    <name type="scientific">Streptomyces albus (strain ATCC 21838 / DSM 41398 / FERM P-419 / JCM 4703 / NBRC 107858)</name>
    <dbReference type="NCBI Taxonomy" id="1081613"/>
    <lineage>
        <taxon>Bacteria</taxon>
        <taxon>Bacillati</taxon>
        <taxon>Actinomycetota</taxon>
        <taxon>Actinomycetes</taxon>
        <taxon>Kitasatosporales</taxon>
        <taxon>Streptomycetaceae</taxon>
        <taxon>Streptomyces</taxon>
    </lineage>
</organism>
<dbReference type="AlphaFoldDB" id="A0A0B5EME0"/>
<dbReference type="KEGG" id="sals:SLNWT_3262"/>
<dbReference type="Proteomes" id="UP000031523">
    <property type="component" value="Chromosome"/>
</dbReference>
<sequence length="39" mass="4318">MRTKTALRRIRSAPAMSLPRVHKRLSVVSPSGASRLQDS</sequence>
<gene>
    <name evidence="1" type="ORF">SLNWT_3262</name>
</gene>